<evidence type="ECO:0000313" key="5">
    <source>
        <dbReference type="Proteomes" id="UP000568664"/>
    </source>
</evidence>
<dbReference type="InterPro" id="IPR029058">
    <property type="entry name" value="AB_hydrolase_fold"/>
</dbReference>
<dbReference type="PANTHER" id="PTHR42776">
    <property type="entry name" value="SERINE PEPTIDASE S9 FAMILY MEMBER"/>
    <property type="match status" value="1"/>
</dbReference>
<dbReference type="Proteomes" id="UP000568664">
    <property type="component" value="Unassembled WGS sequence"/>
</dbReference>
<organism evidence="4 5">
    <name type="scientific">Thalassotalea algicola</name>
    <dbReference type="NCBI Taxonomy" id="2716224"/>
    <lineage>
        <taxon>Bacteria</taxon>
        <taxon>Pseudomonadati</taxon>
        <taxon>Pseudomonadota</taxon>
        <taxon>Gammaproteobacteria</taxon>
        <taxon>Alteromonadales</taxon>
        <taxon>Colwelliaceae</taxon>
        <taxon>Thalassotalea</taxon>
    </lineage>
</organism>
<evidence type="ECO:0000313" key="4">
    <source>
        <dbReference type="EMBL" id="NMP31952.1"/>
    </source>
</evidence>
<keyword evidence="5" id="KW-1185">Reference proteome</keyword>
<accession>A0A7Y0Q7J4</accession>
<dbReference type="RefSeq" id="WP_169075279.1">
    <property type="nucleotide sequence ID" value="NZ_JABBXH010000003.1"/>
</dbReference>
<comment type="caution">
    <text evidence="4">The sequence shown here is derived from an EMBL/GenBank/DDBJ whole genome shotgun (WGS) entry which is preliminary data.</text>
</comment>
<sequence length="320" mass="36849">MTRIFCILLLIASPSLYAENLIQNAKSCFRGAFESHEKWANFLAEKKPKFNKEKFSTFTREKYNKFKQKQECIDFTYQVDGLTISGYYIKPKQTADEKLPIVIYNRGGNPKHPMIFGSKMLKLSPVASNKYIVLASQYRGASRWLKNNGKDEFGGADINDVVKLVELAKEIPNADTSRIALFGWSRGVMQSYLAAKQLPEVKAIIAGAGNSDTSKALKWRPEMEKIYSWLVPNFKENREEELRKRSVIRWLGDLPKAPILLLHGDNDKRVNVEQSKQLAKKLEEAKHPNKLVIYKGGTHSLRKFQNEYLTEVHQWLEKYL</sequence>
<evidence type="ECO:0000256" key="1">
    <source>
        <dbReference type="ARBA" id="ARBA00022801"/>
    </source>
</evidence>
<feature type="domain" description="Peptidase S9 prolyl oligopeptidase catalytic" evidence="3">
    <location>
        <begin position="122"/>
        <end position="320"/>
    </location>
</feature>
<name>A0A7Y0Q7J4_9GAMM</name>
<dbReference type="AlphaFoldDB" id="A0A7Y0Q7J4"/>
<reference evidence="4 5" key="1">
    <citation type="submission" date="2020-04" db="EMBL/GenBank/DDBJ databases">
        <title>Thalassotalea sp. M1531, isolated from the surface of marine red alga.</title>
        <authorList>
            <person name="Pang L."/>
            <person name="Lu D.-C."/>
        </authorList>
    </citation>
    <scope>NUCLEOTIDE SEQUENCE [LARGE SCALE GENOMIC DNA]</scope>
    <source>
        <strain evidence="4 5">M1531</strain>
    </source>
</reference>
<dbReference type="GO" id="GO:0004252">
    <property type="term" value="F:serine-type endopeptidase activity"/>
    <property type="evidence" value="ECO:0007669"/>
    <property type="project" value="TreeGrafter"/>
</dbReference>
<dbReference type="Gene3D" id="3.40.50.1820">
    <property type="entry name" value="alpha/beta hydrolase"/>
    <property type="match status" value="1"/>
</dbReference>
<dbReference type="SUPFAM" id="SSF53474">
    <property type="entry name" value="alpha/beta-Hydrolases"/>
    <property type="match status" value="1"/>
</dbReference>
<keyword evidence="2" id="KW-0732">Signal</keyword>
<dbReference type="GO" id="GO:0006508">
    <property type="term" value="P:proteolysis"/>
    <property type="evidence" value="ECO:0007669"/>
    <property type="project" value="InterPro"/>
</dbReference>
<dbReference type="Pfam" id="PF00326">
    <property type="entry name" value="Peptidase_S9"/>
    <property type="match status" value="1"/>
</dbReference>
<dbReference type="InterPro" id="IPR001375">
    <property type="entry name" value="Peptidase_S9_cat"/>
</dbReference>
<proteinExistence type="predicted"/>
<gene>
    <name evidence="4" type="ORF">HII17_10270</name>
</gene>
<feature type="chain" id="PRO_5030899223" evidence="2">
    <location>
        <begin position="19"/>
        <end position="320"/>
    </location>
</feature>
<dbReference type="PANTHER" id="PTHR42776:SF27">
    <property type="entry name" value="DIPEPTIDYL PEPTIDASE FAMILY MEMBER 6"/>
    <property type="match status" value="1"/>
</dbReference>
<keyword evidence="1" id="KW-0378">Hydrolase</keyword>
<evidence type="ECO:0000259" key="3">
    <source>
        <dbReference type="Pfam" id="PF00326"/>
    </source>
</evidence>
<dbReference type="EMBL" id="JABBXH010000003">
    <property type="protein sequence ID" value="NMP31952.1"/>
    <property type="molecule type" value="Genomic_DNA"/>
</dbReference>
<evidence type="ECO:0000256" key="2">
    <source>
        <dbReference type="SAM" id="SignalP"/>
    </source>
</evidence>
<protein>
    <submittedName>
        <fullName evidence="4">S9 family peptidase</fullName>
    </submittedName>
</protein>
<feature type="signal peptide" evidence="2">
    <location>
        <begin position="1"/>
        <end position="18"/>
    </location>
</feature>